<dbReference type="SFLD" id="SFLDS00003">
    <property type="entry name" value="Haloacid_Dehalogenase"/>
    <property type="match status" value="1"/>
</dbReference>
<evidence type="ECO:0000256" key="1">
    <source>
        <dbReference type="ARBA" id="ARBA00001946"/>
    </source>
</evidence>
<evidence type="ECO:0000256" key="3">
    <source>
        <dbReference type="ARBA" id="ARBA00022801"/>
    </source>
</evidence>
<evidence type="ECO:0000313" key="5">
    <source>
        <dbReference type="EMBL" id="AXI76338.1"/>
    </source>
</evidence>
<organism evidence="5 6">
    <name type="scientific">Peterkaempfera bronchialis</name>
    <dbReference type="NCBI Taxonomy" id="2126346"/>
    <lineage>
        <taxon>Bacteria</taxon>
        <taxon>Bacillati</taxon>
        <taxon>Actinomycetota</taxon>
        <taxon>Actinomycetes</taxon>
        <taxon>Kitasatosporales</taxon>
        <taxon>Streptomycetaceae</taxon>
        <taxon>Peterkaempfera</taxon>
    </lineage>
</organism>
<dbReference type="PANTHER" id="PTHR46470:SF2">
    <property type="entry name" value="GLYCERALDEHYDE 3-PHOSPHATE PHOSPHATASE"/>
    <property type="match status" value="1"/>
</dbReference>
<keyword evidence="6" id="KW-1185">Reference proteome</keyword>
<proteinExistence type="predicted"/>
<name>A0A345SRI3_9ACTN</name>
<dbReference type="SUPFAM" id="SSF56784">
    <property type="entry name" value="HAD-like"/>
    <property type="match status" value="1"/>
</dbReference>
<protein>
    <submittedName>
        <fullName evidence="5">HAD family hydrolase</fullName>
    </submittedName>
</protein>
<dbReference type="NCBIfam" id="TIGR01549">
    <property type="entry name" value="HAD-SF-IA-v1"/>
    <property type="match status" value="1"/>
</dbReference>
<dbReference type="InterPro" id="IPR006439">
    <property type="entry name" value="HAD-SF_hydro_IA"/>
</dbReference>
<dbReference type="EMBL" id="CP031264">
    <property type="protein sequence ID" value="AXI76338.1"/>
    <property type="molecule type" value="Genomic_DNA"/>
</dbReference>
<gene>
    <name evidence="5" type="ORF">C7M71_001425</name>
</gene>
<dbReference type="KEGG" id="stri:C7M71_001425"/>
<dbReference type="Proteomes" id="UP000249340">
    <property type="component" value="Chromosome"/>
</dbReference>
<dbReference type="RefSeq" id="WP_111493979.1">
    <property type="nucleotide sequence ID" value="NZ_CP031264.1"/>
</dbReference>
<evidence type="ECO:0000256" key="4">
    <source>
        <dbReference type="ARBA" id="ARBA00022842"/>
    </source>
</evidence>
<dbReference type="AlphaFoldDB" id="A0A345SRI3"/>
<dbReference type="InterPro" id="IPR023214">
    <property type="entry name" value="HAD_sf"/>
</dbReference>
<evidence type="ECO:0000256" key="2">
    <source>
        <dbReference type="ARBA" id="ARBA00022723"/>
    </source>
</evidence>
<dbReference type="GO" id="GO:0044281">
    <property type="term" value="P:small molecule metabolic process"/>
    <property type="evidence" value="ECO:0007669"/>
    <property type="project" value="UniProtKB-ARBA"/>
</dbReference>
<dbReference type="OrthoDB" id="4547358at2"/>
<dbReference type="Pfam" id="PF00702">
    <property type="entry name" value="Hydrolase"/>
    <property type="match status" value="1"/>
</dbReference>
<comment type="cofactor">
    <cofactor evidence="1">
        <name>Mg(2+)</name>
        <dbReference type="ChEBI" id="CHEBI:18420"/>
    </cofactor>
</comment>
<dbReference type="SFLD" id="SFLDG01129">
    <property type="entry name" value="C1.5:_HAD__Beta-PGM__Phosphata"/>
    <property type="match status" value="1"/>
</dbReference>
<dbReference type="GO" id="GO:0046872">
    <property type="term" value="F:metal ion binding"/>
    <property type="evidence" value="ECO:0007669"/>
    <property type="project" value="UniProtKB-KW"/>
</dbReference>
<sequence>MARPPRGVLLDLDDTLYLQAEFLDQAWDHVADTGAALGLDRDALRAALHRAASAGSDRGGLIDAALAELLSDPALASALVAAFRAFRPTVLTPCPGVPERLARLAESVPLVLLTDGNPAQQRAKLAATGLGAALSGVICTDEDQGRRSRKPHPSGFRRALSLLGCEPQDAVMVGDRPDKDMAGATALGIRALRVRQGEYRDRPDPAGVWRTAADPAEALDLLLDLCAGADR</sequence>
<keyword evidence="4" id="KW-0460">Magnesium</keyword>
<evidence type="ECO:0000313" key="6">
    <source>
        <dbReference type="Proteomes" id="UP000249340"/>
    </source>
</evidence>
<dbReference type="Gene3D" id="1.10.150.520">
    <property type="match status" value="1"/>
</dbReference>
<keyword evidence="3 5" id="KW-0378">Hydrolase</keyword>
<dbReference type="InterPro" id="IPR036412">
    <property type="entry name" value="HAD-like_sf"/>
</dbReference>
<dbReference type="InterPro" id="IPR051400">
    <property type="entry name" value="HAD-like_hydrolase"/>
</dbReference>
<dbReference type="PANTHER" id="PTHR46470">
    <property type="entry name" value="N-ACYLNEURAMINATE-9-PHOSPHATASE"/>
    <property type="match status" value="1"/>
</dbReference>
<accession>A0A345SRI3</accession>
<dbReference type="Gene3D" id="3.40.50.1000">
    <property type="entry name" value="HAD superfamily/HAD-like"/>
    <property type="match status" value="1"/>
</dbReference>
<keyword evidence="2" id="KW-0479">Metal-binding</keyword>
<dbReference type="GO" id="GO:0016791">
    <property type="term" value="F:phosphatase activity"/>
    <property type="evidence" value="ECO:0007669"/>
    <property type="project" value="TreeGrafter"/>
</dbReference>
<reference evidence="6" key="1">
    <citation type="submission" date="2018-07" db="EMBL/GenBank/DDBJ databases">
        <title>Streptacidiphilus bronchialis DSM 106435 chromosome.</title>
        <authorList>
            <person name="Batra D."/>
            <person name="Gulvik C.A."/>
        </authorList>
    </citation>
    <scope>NUCLEOTIDE SEQUENCE [LARGE SCALE GENOMIC DNA]</scope>
    <source>
        <strain evidence="6">DSM 106435</strain>
    </source>
</reference>